<evidence type="ECO:0000313" key="2">
    <source>
        <dbReference type="EMBL" id="PVI02348.1"/>
    </source>
</evidence>
<evidence type="ECO:0000256" key="1">
    <source>
        <dbReference type="SAM" id="MobiDB-lite"/>
    </source>
</evidence>
<evidence type="ECO:0000313" key="3">
    <source>
        <dbReference type="Proteomes" id="UP000244855"/>
    </source>
</evidence>
<feature type="region of interest" description="Disordered" evidence="1">
    <location>
        <begin position="123"/>
        <end position="151"/>
    </location>
</feature>
<gene>
    <name evidence="2" type="ORF">DM02DRAFT_626857</name>
</gene>
<accession>A0A2V1DVH4</accession>
<protein>
    <submittedName>
        <fullName evidence="2">Uncharacterized protein</fullName>
    </submittedName>
</protein>
<dbReference type="EMBL" id="KZ805344">
    <property type="protein sequence ID" value="PVI02348.1"/>
    <property type="molecule type" value="Genomic_DNA"/>
</dbReference>
<proteinExistence type="predicted"/>
<dbReference type="AlphaFoldDB" id="A0A2V1DVH4"/>
<feature type="region of interest" description="Disordered" evidence="1">
    <location>
        <begin position="79"/>
        <end position="108"/>
    </location>
</feature>
<sequence>MIVECDSIDVVCTHDLEGFMIPREKPRDKEGEGKREVQTIIRKSLTNPEKHKASADCTEQLVRCADPSPRVVSLCQLKTQPSQKRTYPTQERTVPQAPPRAVPPPLSLFTISGNQKVRRIKKQLAGHAKATTTSKRIKQTLDEGISGEDDP</sequence>
<organism evidence="2 3">
    <name type="scientific">Periconia macrospinosa</name>
    <dbReference type="NCBI Taxonomy" id="97972"/>
    <lineage>
        <taxon>Eukaryota</taxon>
        <taxon>Fungi</taxon>
        <taxon>Dikarya</taxon>
        <taxon>Ascomycota</taxon>
        <taxon>Pezizomycotina</taxon>
        <taxon>Dothideomycetes</taxon>
        <taxon>Pleosporomycetidae</taxon>
        <taxon>Pleosporales</taxon>
        <taxon>Massarineae</taxon>
        <taxon>Periconiaceae</taxon>
        <taxon>Periconia</taxon>
    </lineage>
</organism>
<keyword evidence="3" id="KW-1185">Reference proteome</keyword>
<feature type="compositionally biased region" description="Pro residues" evidence="1">
    <location>
        <begin position="96"/>
        <end position="106"/>
    </location>
</feature>
<reference evidence="2 3" key="1">
    <citation type="journal article" date="2018" name="Sci. Rep.">
        <title>Comparative genomics provides insights into the lifestyle and reveals functional heterogeneity of dark septate endophytic fungi.</title>
        <authorList>
            <person name="Knapp D.G."/>
            <person name="Nemeth J.B."/>
            <person name="Barry K."/>
            <person name="Hainaut M."/>
            <person name="Henrissat B."/>
            <person name="Johnson J."/>
            <person name="Kuo A."/>
            <person name="Lim J.H.P."/>
            <person name="Lipzen A."/>
            <person name="Nolan M."/>
            <person name="Ohm R.A."/>
            <person name="Tamas L."/>
            <person name="Grigoriev I.V."/>
            <person name="Spatafora J.W."/>
            <person name="Nagy L.G."/>
            <person name="Kovacs G.M."/>
        </authorList>
    </citation>
    <scope>NUCLEOTIDE SEQUENCE [LARGE SCALE GENOMIC DNA]</scope>
    <source>
        <strain evidence="2 3">DSE2036</strain>
    </source>
</reference>
<feature type="compositionally biased region" description="Polar residues" evidence="1">
    <location>
        <begin position="79"/>
        <end position="93"/>
    </location>
</feature>
<dbReference type="Proteomes" id="UP000244855">
    <property type="component" value="Unassembled WGS sequence"/>
</dbReference>
<name>A0A2V1DVH4_9PLEO</name>